<keyword evidence="5 6" id="KW-0472">Membrane</keyword>
<keyword evidence="3 6" id="KW-0812">Transmembrane</keyword>
<feature type="transmembrane region" description="Helical" evidence="6">
    <location>
        <begin position="300"/>
        <end position="322"/>
    </location>
</feature>
<accession>A0A9X9S6F5</accession>
<dbReference type="RefSeq" id="WP_268187639.1">
    <property type="nucleotide sequence ID" value="NZ_CP113361.1"/>
</dbReference>
<name>A0A9X9S6F5_METOG</name>
<feature type="transmembrane region" description="Helical" evidence="6">
    <location>
        <begin position="43"/>
        <end position="61"/>
    </location>
</feature>
<feature type="transmembrane region" description="Helical" evidence="6">
    <location>
        <begin position="268"/>
        <end position="288"/>
    </location>
</feature>
<dbReference type="GO" id="GO:0055085">
    <property type="term" value="P:transmembrane transport"/>
    <property type="evidence" value="ECO:0007669"/>
    <property type="project" value="TreeGrafter"/>
</dbReference>
<keyword evidence="4 6" id="KW-1133">Transmembrane helix</keyword>
<evidence type="ECO:0000256" key="5">
    <source>
        <dbReference type="ARBA" id="ARBA00023136"/>
    </source>
</evidence>
<feature type="transmembrane region" description="Helical" evidence="6">
    <location>
        <begin position="73"/>
        <end position="98"/>
    </location>
</feature>
<dbReference type="KEGG" id="mou:OU421_05675"/>
<feature type="transmembrane region" description="Helical" evidence="6">
    <location>
        <begin position="151"/>
        <end position="170"/>
    </location>
</feature>
<dbReference type="EMBL" id="CP113361">
    <property type="protein sequence ID" value="WAI02361.1"/>
    <property type="molecule type" value="Genomic_DNA"/>
</dbReference>
<evidence type="ECO:0000313" key="8">
    <source>
        <dbReference type="Proteomes" id="UP001163096"/>
    </source>
</evidence>
<feature type="transmembrane region" description="Helical" evidence="6">
    <location>
        <begin position="212"/>
        <end position="236"/>
    </location>
</feature>
<evidence type="ECO:0000256" key="1">
    <source>
        <dbReference type="ARBA" id="ARBA00004141"/>
    </source>
</evidence>
<evidence type="ECO:0000256" key="4">
    <source>
        <dbReference type="ARBA" id="ARBA00022989"/>
    </source>
</evidence>
<dbReference type="AlphaFoldDB" id="A0A9X9S6F5"/>
<sequence length="356" mass="38583">MPRTKSIQEYKESPWGPLRSLVAGAAIFVILVGITMFTDIFSVILLGLVLAFLAAPLLVWLEGKKIPIWAGTGIITLFYLLIGIGLFLLSAASLVVFANEIPKYQEELSANISSLIAFLGNYGISLHDIIGPDTIKLQTFVEPAMTLAGDISAVVVNGFFVLVVTAFILLELPTLQEKLNSSFGPKSSVSRNLPTLIRNTYDVMMVRTKTNVVLGGSIGAFFYVVGIDLAVLWGVLTIILSYIPYIGLFIACVPAVILAWLEFGWGGVLLVLAGIAILNFVIENIVFAKIAANDMRLTPLAVVIALLIWTAVLGIVGMFLAIPLTVIMRTLLEGDDRTRWLAVLMSDDEPDGEPEK</sequence>
<dbReference type="InterPro" id="IPR002549">
    <property type="entry name" value="AI-2E-like"/>
</dbReference>
<comment type="subcellular location">
    <subcellularLocation>
        <location evidence="1">Membrane</location>
        <topology evidence="1">Multi-pass membrane protein</topology>
    </subcellularLocation>
</comment>
<dbReference type="PANTHER" id="PTHR21716">
    <property type="entry name" value="TRANSMEMBRANE PROTEIN"/>
    <property type="match status" value="1"/>
</dbReference>
<keyword evidence="8" id="KW-1185">Reference proteome</keyword>
<comment type="similarity">
    <text evidence="2">Belongs to the autoinducer-2 exporter (AI-2E) (TC 2.A.86) family.</text>
</comment>
<proteinExistence type="inferred from homology"/>
<gene>
    <name evidence="7" type="ORF">OU421_05675</name>
</gene>
<protein>
    <submittedName>
        <fullName evidence="7">AI-2E family transporter</fullName>
    </submittedName>
</protein>
<feature type="transmembrane region" description="Helical" evidence="6">
    <location>
        <begin position="242"/>
        <end position="261"/>
    </location>
</feature>
<organism evidence="7 8">
    <name type="scientific">Methanogenium organophilum</name>
    <dbReference type="NCBI Taxonomy" id="2199"/>
    <lineage>
        <taxon>Archaea</taxon>
        <taxon>Methanobacteriati</taxon>
        <taxon>Methanobacteriota</taxon>
        <taxon>Stenosarchaea group</taxon>
        <taxon>Methanomicrobia</taxon>
        <taxon>Methanomicrobiales</taxon>
        <taxon>Methanomicrobiaceae</taxon>
        <taxon>Methanogenium</taxon>
    </lineage>
</organism>
<evidence type="ECO:0000313" key="7">
    <source>
        <dbReference type="EMBL" id="WAI02361.1"/>
    </source>
</evidence>
<dbReference type="PANTHER" id="PTHR21716:SF64">
    <property type="entry name" value="AI-2 TRANSPORT PROTEIN TQSA"/>
    <property type="match status" value="1"/>
</dbReference>
<dbReference type="GO" id="GO:0016020">
    <property type="term" value="C:membrane"/>
    <property type="evidence" value="ECO:0007669"/>
    <property type="project" value="UniProtKB-SubCell"/>
</dbReference>
<reference evidence="7" key="1">
    <citation type="submission" date="2022-11" db="EMBL/GenBank/DDBJ databases">
        <title>Complete genome sequence of Methanogenium organophilum DSM 3596.</title>
        <authorList>
            <person name="Chen S.-C."/>
            <person name="Lai S.-J."/>
            <person name="You Y.-T."/>
        </authorList>
    </citation>
    <scope>NUCLEOTIDE SEQUENCE</scope>
    <source>
        <strain evidence="7">DSM 3596</strain>
    </source>
</reference>
<evidence type="ECO:0000256" key="3">
    <source>
        <dbReference type="ARBA" id="ARBA00022692"/>
    </source>
</evidence>
<dbReference type="Proteomes" id="UP001163096">
    <property type="component" value="Chromosome"/>
</dbReference>
<dbReference type="Pfam" id="PF01594">
    <property type="entry name" value="AI-2E_transport"/>
    <property type="match status" value="1"/>
</dbReference>
<dbReference type="GeneID" id="76834571"/>
<feature type="transmembrane region" description="Helical" evidence="6">
    <location>
        <begin position="21"/>
        <end position="37"/>
    </location>
</feature>
<evidence type="ECO:0000256" key="2">
    <source>
        <dbReference type="ARBA" id="ARBA00009773"/>
    </source>
</evidence>
<evidence type="ECO:0000256" key="6">
    <source>
        <dbReference type="SAM" id="Phobius"/>
    </source>
</evidence>